<evidence type="ECO:0000313" key="1">
    <source>
        <dbReference type="EMBL" id="QTX03310.1"/>
    </source>
</evidence>
<organism evidence="1 2">
    <name type="scientific">Agromyces archimandritae</name>
    <dbReference type="NCBI Taxonomy" id="2781962"/>
    <lineage>
        <taxon>Bacteria</taxon>
        <taxon>Bacillati</taxon>
        <taxon>Actinomycetota</taxon>
        <taxon>Actinomycetes</taxon>
        <taxon>Micrococcales</taxon>
        <taxon>Microbacteriaceae</taxon>
        <taxon>Agromyces</taxon>
    </lineage>
</organism>
<dbReference type="PANTHER" id="PTHR38479:SF2">
    <property type="entry name" value="WINGED HELIX DNA-BINDING DOMAIN-CONTAINING PROTEIN"/>
    <property type="match status" value="1"/>
</dbReference>
<dbReference type="RefSeq" id="WP_210895760.1">
    <property type="nucleotide sequence ID" value="NZ_CP071696.1"/>
</dbReference>
<dbReference type="KEGG" id="aarc:G127AT_07885"/>
<sequence length="403" mass="42767">MAAERVSRTEVVAYRLGAHGLASRAGPDDGAVDAALVDAAARCGIQNSPPGSALLALAARVGGVTAAGLAASIDAKTLLQSWSLRGAPFLFPTADAAVFTTGVLPPGDMEVRHFLPGLGPALDELGMTAMDALARCDAEIRPALSGRRLPIGPLGADIAARIAAGLPPAQRRIWWQEGPYAAGQPLGEAVVHFCLRILTLRGVVCLAPREGNTAPFVLVEEWIGHPLAAGDPDRARTELLRRYLRCFGPSTRAGFAAWIGLHAGDVGPWWEPLDDELAEVRTDAGRAWIPAAELPALRQARMPRGVRLLPPRDPYTQLHDRGTVLDPGLHRRVWMPVGAPGTVLADGELAGTWRARKTGARLTVTVTPFAPLPARLRRELDEEVARMGALREAASTELVVAEA</sequence>
<name>A0A975FJS0_9MICO</name>
<gene>
    <name evidence="1" type="ORF">G127AT_07885</name>
</gene>
<dbReference type="InterPro" id="IPR009351">
    <property type="entry name" value="AlkZ-like"/>
</dbReference>
<dbReference type="Proteomes" id="UP000671914">
    <property type="component" value="Chromosome"/>
</dbReference>
<dbReference type="Pfam" id="PF06224">
    <property type="entry name" value="AlkZ-like"/>
    <property type="match status" value="1"/>
</dbReference>
<evidence type="ECO:0000313" key="2">
    <source>
        <dbReference type="Proteomes" id="UP000671914"/>
    </source>
</evidence>
<reference evidence="1" key="1">
    <citation type="submission" date="2021-03" db="EMBL/GenBank/DDBJ databases">
        <title>Agromyces archimandritus sp. nov., isolated from the cockroach Archimandrita tessellata.</title>
        <authorList>
            <person name="Guzman J."/>
            <person name="Ortuzar M."/>
            <person name="Poehlein A."/>
            <person name="Daniel R."/>
            <person name="Trujillo M."/>
            <person name="Vilcinskas A."/>
        </authorList>
    </citation>
    <scope>NUCLEOTIDE SEQUENCE</scope>
    <source>
        <strain evidence="1">G127AT</strain>
    </source>
</reference>
<keyword evidence="2" id="KW-1185">Reference proteome</keyword>
<dbReference type="EMBL" id="CP071696">
    <property type="protein sequence ID" value="QTX03310.1"/>
    <property type="molecule type" value="Genomic_DNA"/>
</dbReference>
<protein>
    <submittedName>
        <fullName evidence="1">AlkZ family DNA glycosylase</fullName>
    </submittedName>
</protein>
<accession>A0A975FJS0</accession>
<dbReference type="PANTHER" id="PTHR38479">
    <property type="entry name" value="LMO0824 PROTEIN"/>
    <property type="match status" value="1"/>
</dbReference>
<dbReference type="AlphaFoldDB" id="A0A975FJS0"/>
<proteinExistence type="predicted"/>